<proteinExistence type="predicted"/>
<accession>A0A3S5ESS5</accession>
<organism evidence="1 2">
    <name type="scientific">Arachnia propionica</name>
    <dbReference type="NCBI Taxonomy" id="1750"/>
    <lineage>
        <taxon>Bacteria</taxon>
        <taxon>Bacillati</taxon>
        <taxon>Actinomycetota</taxon>
        <taxon>Actinomycetes</taxon>
        <taxon>Propionibacteriales</taxon>
        <taxon>Propionibacteriaceae</taxon>
        <taxon>Arachnia</taxon>
    </lineage>
</organism>
<dbReference type="AlphaFoldDB" id="A0A3S5ESS5"/>
<reference evidence="1 2" key="1">
    <citation type="submission" date="2018-12" db="EMBL/GenBank/DDBJ databases">
        <authorList>
            <consortium name="Pathogen Informatics"/>
        </authorList>
    </citation>
    <scope>NUCLEOTIDE SEQUENCE [LARGE SCALE GENOMIC DNA]</scope>
    <source>
        <strain evidence="1 2">NCTC12967</strain>
    </source>
</reference>
<dbReference type="Proteomes" id="UP000273044">
    <property type="component" value="Chromosome"/>
</dbReference>
<dbReference type="InterPro" id="IPR045436">
    <property type="entry name" value="DUF6507"/>
</dbReference>
<evidence type="ECO:0000313" key="2">
    <source>
        <dbReference type="Proteomes" id="UP000273044"/>
    </source>
</evidence>
<dbReference type="Pfam" id="PF20117">
    <property type="entry name" value="DUF6507"/>
    <property type="match status" value="1"/>
</dbReference>
<dbReference type="RefSeq" id="WP_061788362.1">
    <property type="nucleotide sequence ID" value="NZ_CAURRE010000065.1"/>
</dbReference>
<gene>
    <name evidence="1" type="ORF">NCTC12967_02108</name>
</gene>
<sequence length="127" mass="12937">MSWWRVDEQTAGQVVASAAASAGRYVTAQGDVAESAGVLAAALSNSGIVAAAVEGWMSGCGVPGLREVRELTGTVISCAGDALGVYRDGDFVMAGNARAVASFAEVPAWLPGSSGESPYDPVRFGRR</sequence>
<protein>
    <submittedName>
        <fullName evidence="1">Uncharacterized protein</fullName>
    </submittedName>
</protein>
<name>A0A3S5ESS5_9ACTN</name>
<dbReference type="EMBL" id="LR134406">
    <property type="protein sequence ID" value="VEH70802.1"/>
    <property type="molecule type" value="Genomic_DNA"/>
</dbReference>
<keyword evidence="2" id="KW-1185">Reference proteome</keyword>
<evidence type="ECO:0000313" key="1">
    <source>
        <dbReference type="EMBL" id="VEH70802.1"/>
    </source>
</evidence>
<dbReference type="GeneID" id="64407558"/>